<keyword evidence="15" id="KW-0628">Postsynaptic cell membrane</keyword>
<evidence type="ECO:0000256" key="10">
    <source>
        <dbReference type="ARBA" id="ARBA00023157"/>
    </source>
</evidence>
<evidence type="ECO:0000256" key="5">
    <source>
        <dbReference type="ARBA" id="ARBA00022729"/>
    </source>
</evidence>
<dbReference type="InterPro" id="IPR036734">
    <property type="entry name" value="Neur_chan_lig-bd_sf"/>
</dbReference>
<feature type="transmembrane region" description="Helical" evidence="20">
    <location>
        <begin position="368"/>
        <end position="385"/>
    </location>
</feature>
<evidence type="ECO:0000256" key="2">
    <source>
        <dbReference type="ARBA" id="ARBA00022448"/>
    </source>
</evidence>
<dbReference type="STRING" id="6573.A0A210PG09"/>
<dbReference type="PANTHER" id="PTHR18945">
    <property type="entry name" value="NEUROTRANSMITTER GATED ION CHANNEL"/>
    <property type="match status" value="1"/>
</dbReference>
<evidence type="ECO:0000256" key="7">
    <source>
        <dbReference type="ARBA" id="ARBA00023018"/>
    </source>
</evidence>
<dbReference type="CDD" id="cd18991">
    <property type="entry name" value="LGIC_ECD_GlyR"/>
    <property type="match status" value="1"/>
</dbReference>
<protein>
    <recommendedName>
        <fullName evidence="19">Gamma-aminobutyric acid receptor subunit beta</fullName>
    </recommendedName>
</protein>
<accession>A0A210PG09</accession>
<organism evidence="23 24">
    <name type="scientific">Mizuhopecten yessoensis</name>
    <name type="common">Japanese scallop</name>
    <name type="synonym">Patinopecten yessoensis</name>
    <dbReference type="NCBI Taxonomy" id="6573"/>
    <lineage>
        <taxon>Eukaryota</taxon>
        <taxon>Metazoa</taxon>
        <taxon>Spiralia</taxon>
        <taxon>Lophotrochozoa</taxon>
        <taxon>Mollusca</taxon>
        <taxon>Bivalvia</taxon>
        <taxon>Autobranchia</taxon>
        <taxon>Pteriomorphia</taxon>
        <taxon>Pectinida</taxon>
        <taxon>Pectinoidea</taxon>
        <taxon>Pectinidae</taxon>
        <taxon>Mizuhopecten</taxon>
    </lineage>
</organism>
<keyword evidence="13" id="KW-0325">Glycoprotein</keyword>
<proteinExistence type="inferred from homology"/>
<sequence>MMYWVIIVYGVFSQHMLYTRAQTRSEFVGALIVDYDNRIPPNFEKNNYTEVEVSLFINSIDSISEKTMDYTMNMFIQQEWYDPRLQFFGLIDSTYLELDSKLINDVWVPDLYFTNEKKASFHEVTVPNRMMHLYEDGRIIYRLRVSVTAACPMKLHRYPFDSQLCYLYIQSFAYTMNRLRFKWRDSDPVRTNANLELPQFDLDNYETSDCTGYGTDDLAANFTCIQLKLHLTRSLGFYMIQVYVPTILIVLLSWVSFWLSIDAVPARISLGILTVLTITTQRTNSVSSMPPVSYVKALDVWMAMCLLFVFAALLEYPVVYVMERRDVKLLQTKVAVEEEKALNPAKTQHTRNRMERNRAQRIDNISKIMFPLVFSSFLAIYWFAYTL</sequence>
<dbReference type="EMBL" id="NEDP02076730">
    <property type="protein sequence ID" value="OWF35391.1"/>
    <property type="molecule type" value="Genomic_DNA"/>
</dbReference>
<keyword evidence="17 20" id="KW-0407">Ion channel</keyword>
<evidence type="ECO:0000256" key="18">
    <source>
        <dbReference type="ARBA" id="ARBA00034104"/>
    </source>
</evidence>
<dbReference type="FunFam" id="1.20.58.390:FF:000067">
    <property type="entry name" value="Glycine receptor subunit alpha-2"/>
    <property type="match status" value="1"/>
</dbReference>
<keyword evidence="5" id="KW-0732">Signal</keyword>
<keyword evidence="9 20" id="KW-0472">Membrane</keyword>
<evidence type="ECO:0000256" key="17">
    <source>
        <dbReference type="ARBA" id="ARBA00023303"/>
    </source>
</evidence>
<evidence type="ECO:0000259" key="21">
    <source>
        <dbReference type="Pfam" id="PF02931"/>
    </source>
</evidence>
<dbReference type="Proteomes" id="UP000242188">
    <property type="component" value="Unassembled WGS sequence"/>
</dbReference>
<evidence type="ECO:0000256" key="14">
    <source>
        <dbReference type="ARBA" id="ARBA00023214"/>
    </source>
</evidence>
<dbReference type="GO" id="GO:0034707">
    <property type="term" value="C:chloride channel complex"/>
    <property type="evidence" value="ECO:0007669"/>
    <property type="project" value="UniProtKB-KW"/>
</dbReference>
<dbReference type="AlphaFoldDB" id="A0A210PG09"/>
<evidence type="ECO:0000256" key="15">
    <source>
        <dbReference type="ARBA" id="ARBA00023257"/>
    </source>
</evidence>
<reference evidence="23 24" key="1">
    <citation type="journal article" date="2017" name="Nat. Ecol. Evol.">
        <title>Scallop genome provides insights into evolution of bilaterian karyotype and development.</title>
        <authorList>
            <person name="Wang S."/>
            <person name="Zhang J."/>
            <person name="Jiao W."/>
            <person name="Li J."/>
            <person name="Xun X."/>
            <person name="Sun Y."/>
            <person name="Guo X."/>
            <person name="Huan P."/>
            <person name="Dong B."/>
            <person name="Zhang L."/>
            <person name="Hu X."/>
            <person name="Sun X."/>
            <person name="Wang J."/>
            <person name="Zhao C."/>
            <person name="Wang Y."/>
            <person name="Wang D."/>
            <person name="Huang X."/>
            <person name="Wang R."/>
            <person name="Lv J."/>
            <person name="Li Y."/>
            <person name="Zhang Z."/>
            <person name="Liu B."/>
            <person name="Lu W."/>
            <person name="Hui Y."/>
            <person name="Liang J."/>
            <person name="Zhou Z."/>
            <person name="Hou R."/>
            <person name="Li X."/>
            <person name="Liu Y."/>
            <person name="Li H."/>
            <person name="Ning X."/>
            <person name="Lin Y."/>
            <person name="Zhao L."/>
            <person name="Xing Q."/>
            <person name="Dou J."/>
            <person name="Li Y."/>
            <person name="Mao J."/>
            <person name="Guo H."/>
            <person name="Dou H."/>
            <person name="Li T."/>
            <person name="Mu C."/>
            <person name="Jiang W."/>
            <person name="Fu Q."/>
            <person name="Fu X."/>
            <person name="Miao Y."/>
            <person name="Liu J."/>
            <person name="Yu Q."/>
            <person name="Li R."/>
            <person name="Liao H."/>
            <person name="Li X."/>
            <person name="Kong Y."/>
            <person name="Jiang Z."/>
            <person name="Chourrout D."/>
            <person name="Li R."/>
            <person name="Bao Z."/>
        </authorList>
    </citation>
    <scope>NUCLEOTIDE SEQUENCE [LARGE SCALE GENOMIC DNA]</scope>
    <source>
        <strain evidence="23 24">PY_sf001</strain>
    </source>
</reference>
<dbReference type="PRINTS" id="PR00252">
    <property type="entry name" value="NRIONCHANNEL"/>
</dbReference>
<dbReference type="PRINTS" id="PR00253">
    <property type="entry name" value="GABAARECEPTR"/>
</dbReference>
<dbReference type="InterPro" id="IPR006028">
    <property type="entry name" value="GABAA/Glycine_rcpt"/>
</dbReference>
<dbReference type="GO" id="GO:0005254">
    <property type="term" value="F:chloride channel activity"/>
    <property type="evidence" value="ECO:0007669"/>
    <property type="project" value="UniProtKB-KW"/>
</dbReference>
<evidence type="ECO:0000256" key="3">
    <source>
        <dbReference type="ARBA" id="ARBA00022475"/>
    </source>
</evidence>
<dbReference type="CDD" id="cd19049">
    <property type="entry name" value="LGIC_TM_anion"/>
    <property type="match status" value="1"/>
</dbReference>
<dbReference type="SUPFAM" id="SSF63712">
    <property type="entry name" value="Nicotinic receptor ligand binding domain-like"/>
    <property type="match status" value="1"/>
</dbReference>
<evidence type="ECO:0000256" key="4">
    <source>
        <dbReference type="ARBA" id="ARBA00022692"/>
    </source>
</evidence>
<keyword evidence="3" id="KW-1003">Cell membrane</keyword>
<dbReference type="GO" id="GO:0005230">
    <property type="term" value="F:extracellular ligand-gated monoatomic ion channel activity"/>
    <property type="evidence" value="ECO:0007669"/>
    <property type="project" value="InterPro"/>
</dbReference>
<dbReference type="PROSITE" id="PS00236">
    <property type="entry name" value="NEUROTR_ION_CHANNEL"/>
    <property type="match status" value="1"/>
</dbReference>
<dbReference type="SUPFAM" id="SSF90112">
    <property type="entry name" value="Neurotransmitter-gated ion-channel transmembrane pore"/>
    <property type="match status" value="1"/>
</dbReference>
<comment type="caution">
    <text evidence="20">Lacks conserved residue(s) required for the propagation of feature annotation.</text>
</comment>
<comment type="subcellular location">
    <subcellularLocation>
        <location evidence="18">Postsynaptic cell membrane</location>
        <topology evidence="18">Multi-pass membrane protein</topology>
    </subcellularLocation>
</comment>
<keyword evidence="7" id="KW-0770">Synapse</keyword>
<feature type="transmembrane region" description="Helical" evidence="20">
    <location>
        <begin position="235"/>
        <end position="261"/>
    </location>
</feature>
<dbReference type="InterPro" id="IPR006029">
    <property type="entry name" value="Neurotrans-gated_channel_TM"/>
</dbReference>
<comment type="similarity">
    <text evidence="1">Belongs to the ligand-gated ion channel (TC 1.A.9) family. Gamma-aminobutyric acid receptor (TC 1.A.9.5) subfamily.</text>
</comment>
<name>A0A210PG09_MIZYE</name>
<evidence type="ECO:0000256" key="12">
    <source>
        <dbReference type="ARBA" id="ARBA00023173"/>
    </source>
</evidence>
<evidence type="ECO:0000259" key="22">
    <source>
        <dbReference type="Pfam" id="PF02932"/>
    </source>
</evidence>
<dbReference type="Gene3D" id="2.70.170.10">
    <property type="entry name" value="Neurotransmitter-gated ion-channel ligand-binding domain"/>
    <property type="match status" value="1"/>
</dbReference>
<dbReference type="InterPro" id="IPR006202">
    <property type="entry name" value="Neur_chan_lig-bd"/>
</dbReference>
<dbReference type="GO" id="GO:0045211">
    <property type="term" value="C:postsynaptic membrane"/>
    <property type="evidence" value="ECO:0007669"/>
    <property type="project" value="UniProtKB-SubCell"/>
</dbReference>
<evidence type="ECO:0000256" key="6">
    <source>
        <dbReference type="ARBA" id="ARBA00022989"/>
    </source>
</evidence>
<dbReference type="Gene3D" id="1.20.58.390">
    <property type="entry name" value="Neurotransmitter-gated ion-channel transmembrane domain"/>
    <property type="match status" value="1"/>
</dbReference>
<keyword evidence="6 20" id="KW-1133">Transmembrane helix</keyword>
<dbReference type="InterPro" id="IPR038050">
    <property type="entry name" value="Neuro_actylchol_rec"/>
</dbReference>
<evidence type="ECO:0000256" key="1">
    <source>
        <dbReference type="ARBA" id="ARBA00010180"/>
    </source>
</evidence>
<keyword evidence="11 23" id="KW-0675">Receptor</keyword>
<keyword evidence="24" id="KW-1185">Reference proteome</keyword>
<dbReference type="InterPro" id="IPR006201">
    <property type="entry name" value="Neur_channel"/>
</dbReference>
<keyword evidence="2 20" id="KW-0813">Transport</keyword>
<keyword evidence="4 20" id="KW-0812">Transmembrane</keyword>
<evidence type="ECO:0000256" key="19">
    <source>
        <dbReference type="ARBA" id="ARBA00071250"/>
    </source>
</evidence>
<gene>
    <name evidence="23" type="ORF">KP79_PYT18424</name>
</gene>
<feature type="transmembrane region" description="Helical" evidence="20">
    <location>
        <begin position="300"/>
        <end position="322"/>
    </location>
</feature>
<evidence type="ECO:0000256" key="8">
    <source>
        <dbReference type="ARBA" id="ARBA00023065"/>
    </source>
</evidence>
<dbReference type="GO" id="GO:0004888">
    <property type="term" value="F:transmembrane signaling receptor activity"/>
    <property type="evidence" value="ECO:0007669"/>
    <property type="project" value="InterPro"/>
</dbReference>
<keyword evidence="10" id="KW-1015">Disulfide bond</keyword>
<dbReference type="FunFam" id="2.70.170.10:FF:000021">
    <property type="entry name" value="Gamma-aminobutyric acid receptor isoform 3b"/>
    <property type="match status" value="1"/>
</dbReference>
<evidence type="ECO:0000256" key="13">
    <source>
        <dbReference type="ARBA" id="ARBA00023180"/>
    </source>
</evidence>
<evidence type="ECO:0000256" key="9">
    <source>
        <dbReference type="ARBA" id="ARBA00023136"/>
    </source>
</evidence>
<dbReference type="OrthoDB" id="407674at2759"/>
<evidence type="ECO:0000256" key="11">
    <source>
        <dbReference type="ARBA" id="ARBA00023170"/>
    </source>
</evidence>
<dbReference type="InterPro" id="IPR036719">
    <property type="entry name" value="Neuro-gated_channel_TM_sf"/>
</dbReference>
<keyword evidence="12" id="KW-0869">Chloride channel</keyword>
<feature type="domain" description="Neurotransmitter-gated ion-channel ligand-binding" evidence="21">
    <location>
        <begin position="28"/>
        <end position="234"/>
    </location>
</feature>
<keyword evidence="16" id="KW-1071">Ligand-gated ion channel</keyword>
<keyword evidence="8 20" id="KW-0406">Ion transport</keyword>
<dbReference type="NCBIfam" id="TIGR00860">
    <property type="entry name" value="LIC"/>
    <property type="match status" value="1"/>
</dbReference>
<evidence type="ECO:0000313" key="23">
    <source>
        <dbReference type="EMBL" id="OWF35391.1"/>
    </source>
</evidence>
<dbReference type="InterPro" id="IPR018000">
    <property type="entry name" value="Neurotransmitter_ion_chnl_CS"/>
</dbReference>
<evidence type="ECO:0000256" key="16">
    <source>
        <dbReference type="ARBA" id="ARBA00023286"/>
    </source>
</evidence>
<feature type="domain" description="Neurotransmitter-gated ion-channel transmembrane" evidence="22">
    <location>
        <begin position="242"/>
        <end position="332"/>
    </location>
</feature>
<dbReference type="Pfam" id="PF02932">
    <property type="entry name" value="Neur_chan_memb"/>
    <property type="match status" value="1"/>
</dbReference>
<dbReference type="Pfam" id="PF02931">
    <property type="entry name" value="Neur_chan_LBD"/>
    <property type="match status" value="1"/>
</dbReference>
<evidence type="ECO:0000313" key="24">
    <source>
        <dbReference type="Proteomes" id="UP000242188"/>
    </source>
</evidence>
<evidence type="ECO:0000256" key="20">
    <source>
        <dbReference type="RuleBase" id="RU000687"/>
    </source>
</evidence>
<comment type="caution">
    <text evidence="23">The sequence shown here is derived from an EMBL/GenBank/DDBJ whole genome shotgun (WGS) entry which is preliminary data.</text>
</comment>
<keyword evidence="14" id="KW-0868">Chloride</keyword>